<accession>A0ABC9TRJ4</accession>
<dbReference type="AlphaFoldDB" id="A0ABC9TRJ4"/>
<evidence type="ECO:0008006" key="3">
    <source>
        <dbReference type="Google" id="ProtNLM"/>
    </source>
</evidence>
<evidence type="ECO:0000313" key="2">
    <source>
        <dbReference type="Proteomes" id="UP000016491"/>
    </source>
</evidence>
<dbReference type="Proteomes" id="UP000016491">
    <property type="component" value="Unassembled WGS sequence"/>
</dbReference>
<dbReference type="InterPro" id="IPR045751">
    <property type="entry name" value="DUF6179"/>
</dbReference>
<evidence type="ECO:0000313" key="1">
    <source>
        <dbReference type="EMBL" id="ERI73769.1"/>
    </source>
</evidence>
<dbReference type="Pfam" id="PF19677">
    <property type="entry name" value="DUF6179"/>
    <property type="match status" value="1"/>
</dbReference>
<organism evidence="1 2">
    <name type="scientific">[Clostridium] symbiosum ATCC 14940</name>
    <dbReference type="NCBI Taxonomy" id="411472"/>
    <lineage>
        <taxon>Bacteria</taxon>
        <taxon>Bacillati</taxon>
        <taxon>Bacillota</taxon>
        <taxon>Clostridia</taxon>
        <taxon>Lachnospirales</taxon>
        <taxon>Lachnospiraceae</taxon>
        <taxon>Otoolea</taxon>
    </lineage>
</organism>
<sequence length="295" mass="33701">MQYEMSRLIRLTGWLAEQYTSKDTSSITYETAEMLMEAVLYCINEYEEPGEPGEHGDVSGEDNGVQAERVPAARTEPDAETAWRWGYQAVLGKVRRAGKIYEAVVDEFEDYGCQNYRDTITRGIPGFFVRYDAKFCPQDHILSLDYPVMGGNALNRGEKRLTGIDLIYEYLKIIRMEKKFLDCFERQAVVNLMSAIYPQYQELYLDNLCSPVLLNALGCLIAGKTVGRLEPGRDGLCLIENYFTGCGAEEIERKLVPCIRILTGNLEWFDRSARHYAPQIENALRFGCLDRLFQV</sequence>
<protein>
    <recommendedName>
        <fullName evidence="3">PFL domain-containing protein</fullName>
    </recommendedName>
</protein>
<name>A0ABC9TRJ4_CLOSY</name>
<dbReference type="RefSeq" id="WP_021641949.1">
    <property type="nucleotide sequence ID" value="NZ_KE992890.1"/>
</dbReference>
<dbReference type="EMBL" id="AWSU01000371">
    <property type="protein sequence ID" value="ERI73769.1"/>
    <property type="molecule type" value="Genomic_DNA"/>
</dbReference>
<gene>
    <name evidence="1" type="ORF">CLOSYM_04678</name>
</gene>
<reference evidence="1 2" key="1">
    <citation type="submission" date="2013-07" db="EMBL/GenBank/DDBJ databases">
        <authorList>
            <person name="Weinstock G."/>
            <person name="Sodergren E."/>
            <person name="Wylie T."/>
            <person name="Fulton L."/>
            <person name="Fulton R."/>
            <person name="Fronick C."/>
            <person name="O'Laughlin M."/>
            <person name="Godfrey J."/>
            <person name="Miner T."/>
            <person name="Herter B."/>
            <person name="Appelbaum E."/>
            <person name="Cordes M."/>
            <person name="Lek S."/>
            <person name="Wollam A."/>
            <person name="Pepin K.H."/>
            <person name="Palsikar V.B."/>
            <person name="Mitreva M."/>
            <person name="Wilson R.K."/>
        </authorList>
    </citation>
    <scope>NUCLEOTIDE SEQUENCE [LARGE SCALE GENOMIC DNA]</scope>
    <source>
        <strain evidence="1 2">ATCC 14940</strain>
    </source>
</reference>
<proteinExistence type="predicted"/>
<comment type="caution">
    <text evidence="1">The sequence shown here is derived from an EMBL/GenBank/DDBJ whole genome shotgun (WGS) entry which is preliminary data.</text>
</comment>